<sequence>MLGGVKDIADVLSRGRFSLSSESSLQLEVDPYLREAFPGVEISREHRLDRANRPDWLIDGRFVVEAKISRSSRRDTVRQVQRYAEFPQVEAIVLITGRSMPPIRAAKPVLIVHLGRAWL</sequence>
<name>A0ABY4ZWZ8_9CAUL</name>
<reference evidence="1 2" key="1">
    <citation type="submission" date="2022-04" db="EMBL/GenBank/DDBJ databases">
        <title>Genome sequence of soybean root-associated Caulobacter segnis RL271.</title>
        <authorList>
            <person name="Longley R."/>
            <person name="Bonito G."/>
            <person name="Trigodet F."/>
            <person name="Crosson S."/>
            <person name="Fiebig A."/>
        </authorList>
    </citation>
    <scope>NUCLEOTIDE SEQUENCE [LARGE SCALE GENOMIC DNA]</scope>
    <source>
        <strain evidence="1 2">RL271</strain>
    </source>
</reference>
<dbReference type="Proteomes" id="UP001057520">
    <property type="component" value="Chromosome"/>
</dbReference>
<evidence type="ECO:0000313" key="2">
    <source>
        <dbReference type="Proteomes" id="UP001057520"/>
    </source>
</evidence>
<gene>
    <name evidence="1" type="ORF">MZV50_06875</name>
</gene>
<accession>A0ABY4ZWZ8</accession>
<keyword evidence="2" id="KW-1185">Reference proteome</keyword>
<evidence type="ECO:0000313" key="1">
    <source>
        <dbReference type="EMBL" id="USQ97260.1"/>
    </source>
</evidence>
<proteinExistence type="predicted"/>
<organism evidence="1 2">
    <name type="scientific">Caulobacter segnis</name>
    <dbReference type="NCBI Taxonomy" id="88688"/>
    <lineage>
        <taxon>Bacteria</taxon>
        <taxon>Pseudomonadati</taxon>
        <taxon>Pseudomonadota</taxon>
        <taxon>Alphaproteobacteria</taxon>
        <taxon>Caulobacterales</taxon>
        <taxon>Caulobacteraceae</taxon>
        <taxon>Caulobacter</taxon>
    </lineage>
</organism>
<evidence type="ECO:0008006" key="3">
    <source>
        <dbReference type="Google" id="ProtNLM"/>
    </source>
</evidence>
<dbReference type="EMBL" id="CP096040">
    <property type="protein sequence ID" value="USQ97260.1"/>
    <property type="molecule type" value="Genomic_DNA"/>
</dbReference>
<protein>
    <recommendedName>
        <fullName evidence="3">DUF4143 domain-containing protein</fullName>
    </recommendedName>
</protein>